<evidence type="ECO:0000259" key="7">
    <source>
        <dbReference type="Pfam" id="PF00135"/>
    </source>
</evidence>
<dbReference type="SUPFAM" id="SSF53474">
    <property type="entry name" value="alpha/beta-Hydrolases"/>
    <property type="match status" value="1"/>
</dbReference>
<dbReference type="InterPro" id="IPR002018">
    <property type="entry name" value="CarbesteraseB"/>
</dbReference>
<evidence type="ECO:0000256" key="4">
    <source>
        <dbReference type="ARBA" id="ARBA00022963"/>
    </source>
</evidence>
<keyword evidence="3 6" id="KW-0378">Hydrolase</keyword>
<dbReference type="PANTHER" id="PTHR11559">
    <property type="entry name" value="CARBOXYLESTERASE"/>
    <property type="match status" value="1"/>
</dbReference>
<feature type="domain" description="Carboxylesterase type B" evidence="7">
    <location>
        <begin position="29"/>
        <end position="529"/>
    </location>
</feature>
<keyword evidence="9" id="KW-1185">Reference proteome</keyword>
<feature type="signal peptide" evidence="6">
    <location>
        <begin position="1"/>
        <end position="22"/>
    </location>
</feature>
<proteinExistence type="inferred from homology"/>
<organism evidence="8 9">
    <name type="scientific">Trichomonascus ciferrii</name>
    <dbReference type="NCBI Taxonomy" id="44093"/>
    <lineage>
        <taxon>Eukaryota</taxon>
        <taxon>Fungi</taxon>
        <taxon>Dikarya</taxon>
        <taxon>Ascomycota</taxon>
        <taxon>Saccharomycotina</taxon>
        <taxon>Dipodascomycetes</taxon>
        <taxon>Dipodascales</taxon>
        <taxon>Trichomonascaceae</taxon>
        <taxon>Trichomonascus</taxon>
        <taxon>Trichomonascus ciferrii complex</taxon>
    </lineage>
</organism>
<keyword evidence="6" id="KW-0732">Signal</keyword>
<sequence length="544" mass="60105">MKFSVCALIGALSPSLFCGVAAAPSGSNKVVDLGYAKYEGESLSNGVSHWLGIRYAAPPLGELRFQEPQDPLQEDGVQPANKHGLACLAVEDDPNNNETSEDCLFMDVYAPADATEESNYPVYVFLQGGGFAQNSNVNLNGTGLIKAADDKMVVVTFNYRVGMFGFLSGPVVQERASLNNGLKDQRKALEWVQRHIKKFGGNPGHVVIGGASAGGASVTLHLSAYGGRDDGYFVGAAAESQSFATMLTVEESEFMYNNLVIRTGCVDEDDTFQCLQNLNASYLQSHDKVTPFPGGQEAPLYMYGPTIDGDLIPDYTVKLFEEGKFIRVPTIFGDDSNEGTMFAPKNTSSYAEGDVFIQNQFTTVTPKQLGVINKLYPQDPSQTFPDSGPFWRQVSTAYGEIRYICPGVYLSDFYNKHGVNDVWNYHYAVLDKESEESGKGVEHTVEIHSIWGPENVQGEAPKSYYNENAPIIPIIQGYWTSFITTLDPSTRRHEGAPEWKRWTADGQSQNRIFIRTNDTHMEQVPQDQKQRCDYLHSIAIDLRQ</sequence>
<evidence type="ECO:0000256" key="2">
    <source>
        <dbReference type="ARBA" id="ARBA00005964"/>
    </source>
</evidence>
<dbReference type="GO" id="GO:0004806">
    <property type="term" value="F:triacylglycerol lipase activity"/>
    <property type="evidence" value="ECO:0007669"/>
    <property type="project" value="UniProtKB-EC"/>
</dbReference>
<dbReference type="VEuPathDB" id="FungiDB:TRICI_002975"/>
<comment type="catalytic activity">
    <reaction evidence="1">
        <text>a triacylglycerol + H2O = a diacylglycerol + a fatty acid + H(+)</text>
        <dbReference type="Rhea" id="RHEA:12044"/>
        <dbReference type="ChEBI" id="CHEBI:15377"/>
        <dbReference type="ChEBI" id="CHEBI:15378"/>
        <dbReference type="ChEBI" id="CHEBI:17855"/>
        <dbReference type="ChEBI" id="CHEBI:18035"/>
        <dbReference type="ChEBI" id="CHEBI:28868"/>
        <dbReference type="EC" id="3.1.1.3"/>
    </reaction>
</comment>
<keyword evidence="4" id="KW-0442">Lipid degradation</keyword>
<dbReference type="Proteomes" id="UP000761534">
    <property type="component" value="Unassembled WGS sequence"/>
</dbReference>
<evidence type="ECO:0000313" key="9">
    <source>
        <dbReference type="Proteomes" id="UP000761534"/>
    </source>
</evidence>
<dbReference type="EC" id="3.1.1.-" evidence="6"/>
<dbReference type="FunFam" id="3.40.50.1820:FF:000316">
    <property type="entry name" value="Carboxylic ester hydrolase"/>
    <property type="match status" value="1"/>
</dbReference>
<dbReference type="OrthoDB" id="6846267at2759"/>
<dbReference type="InterPro" id="IPR029058">
    <property type="entry name" value="AB_hydrolase_fold"/>
</dbReference>
<gene>
    <name evidence="8" type="ORF">TRICI_002975</name>
</gene>
<dbReference type="GO" id="GO:0016042">
    <property type="term" value="P:lipid catabolic process"/>
    <property type="evidence" value="ECO:0007669"/>
    <property type="project" value="UniProtKB-KW"/>
</dbReference>
<evidence type="ECO:0000256" key="5">
    <source>
        <dbReference type="ARBA" id="ARBA00023098"/>
    </source>
</evidence>
<reference evidence="8" key="1">
    <citation type="journal article" date="2019" name="G3 (Bethesda)">
        <title>Genome Assemblies of Two Rare Opportunistic Yeast Pathogens: Diutina rugosa (syn. Candida rugosa) and Trichomonascus ciferrii (syn. Candida ciferrii).</title>
        <authorList>
            <person name="Mixao V."/>
            <person name="Saus E."/>
            <person name="Hansen A.P."/>
            <person name="Lass-Florl C."/>
            <person name="Gabaldon T."/>
        </authorList>
    </citation>
    <scope>NUCLEOTIDE SEQUENCE</scope>
    <source>
        <strain evidence="8">CBS 4856</strain>
    </source>
</reference>
<dbReference type="PROSITE" id="PS00122">
    <property type="entry name" value="CARBOXYLESTERASE_B_1"/>
    <property type="match status" value="1"/>
</dbReference>
<evidence type="ECO:0000256" key="6">
    <source>
        <dbReference type="RuleBase" id="RU361235"/>
    </source>
</evidence>
<evidence type="ECO:0000256" key="1">
    <source>
        <dbReference type="ARBA" id="ARBA00001024"/>
    </source>
</evidence>
<dbReference type="Gene3D" id="3.40.50.1820">
    <property type="entry name" value="alpha/beta hydrolase"/>
    <property type="match status" value="1"/>
</dbReference>
<dbReference type="EMBL" id="SWFS01000205">
    <property type="protein sequence ID" value="KAA8914218.1"/>
    <property type="molecule type" value="Genomic_DNA"/>
</dbReference>
<dbReference type="Pfam" id="PF00135">
    <property type="entry name" value="COesterase"/>
    <property type="match status" value="1"/>
</dbReference>
<accession>A0A642V543</accession>
<dbReference type="InterPro" id="IPR019826">
    <property type="entry name" value="Carboxylesterase_B_AS"/>
</dbReference>
<comment type="similarity">
    <text evidence="2 6">Belongs to the type-B carboxylesterase/lipase family.</text>
</comment>
<evidence type="ECO:0000256" key="3">
    <source>
        <dbReference type="ARBA" id="ARBA00022801"/>
    </source>
</evidence>
<evidence type="ECO:0000313" key="8">
    <source>
        <dbReference type="EMBL" id="KAA8914218.1"/>
    </source>
</evidence>
<keyword evidence="5" id="KW-0443">Lipid metabolism</keyword>
<protein>
    <recommendedName>
        <fullName evidence="6">Carboxylic ester hydrolase</fullName>
        <ecNumber evidence="6">3.1.1.-</ecNumber>
    </recommendedName>
</protein>
<name>A0A642V543_9ASCO</name>
<comment type="caution">
    <text evidence="8">The sequence shown here is derived from an EMBL/GenBank/DDBJ whole genome shotgun (WGS) entry which is preliminary data.</text>
</comment>
<dbReference type="InterPro" id="IPR050309">
    <property type="entry name" value="Type-B_Carboxylest/Lipase"/>
</dbReference>
<feature type="chain" id="PRO_5031596000" description="Carboxylic ester hydrolase" evidence="6">
    <location>
        <begin position="23"/>
        <end position="544"/>
    </location>
</feature>
<dbReference type="AlphaFoldDB" id="A0A642V543"/>